<dbReference type="Proteomes" id="UP000077342">
    <property type="component" value="Unassembled WGS sequence"/>
</dbReference>
<comment type="caution">
    <text evidence="2">The sequence shown here is derived from an EMBL/GenBank/DDBJ whole genome shotgun (WGS) entry which is preliminary data.</text>
</comment>
<feature type="transmembrane region" description="Helical" evidence="1">
    <location>
        <begin position="111"/>
        <end position="135"/>
    </location>
</feature>
<evidence type="ECO:0008006" key="4">
    <source>
        <dbReference type="Google" id="ProtNLM"/>
    </source>
</evidence>
<proteinExistence type="predicted"/>
<organism evidence="2 3">
    <name type="scientific">Mycobacterium ostraviense</name>
    <dbReference type="NCBI Taxonomy" id="2738409"/>
    <lineage>
        <taxon>Bacteria</taxon>
        <taxon>Bacillati</taxon>
        <taxon>Actinomycetota</taxon>
        <taxon>Actinomycetes</taxon>
        <taxon>Mycobacteriales</taxon>
        <taxon>Mycobacteriaceae</taxon>
        <taxon>Mycobacterium</taxon>
    </lineage>
</organism>
<feature type="transmembrane region" description="Helical" evidence="1">
    <location>
        <begin position="156"/>
        <end position="174"/>
    </location>
</feature>
<keyword evidence="1" id="KW-0812">Transmembrane</keyword>
<reference evidence="3" key="1">
    <citation type="submission" date="2016-04" db="EMBL/GenBank/DDBJ databases">
        <authorList>
            <person name="Strapagiel D."/>
            <person name="Borowka P."/>
            <person name="Marciniak B."/>
            <person name="Bakula Z."/>
            <person name="Van Ingen J."/>
            <person name="Safianowska A."/>
            <person name="Dziadek J."/>
            <person name="Jagielski T."/>
        </authorList>
    </citation>
    <scope>NUCLEOTIDE SEQUENCE [LARGE SCALE GENOMIC DNA]</scope>
    <source>
        <strain evidence="3">1010001458</strain>
    </source>
</reference>
<name>A0A163X8Z8_9MYCO</name>
<gene>
    <name evidence="2" type="ORF">A4G28_02595</name>
</gene>
<feature type="transmembrane region" description="Helical" evidence="1">
    <location>
        <begin position="263"/>
        <end position="284"/>
    </location>
</feature>
<feature type="transmembrane region" description="Helical" evidence="1">
    <location>
        <begin position="389"/>
        <end position="407"/>
    </location>
</feature>
<dbReference type="AlphaFoldDB" id="A0A163X8Z8"/>
<sequence length="469" mass="49463">MPLSPSTRPVAAASARTSPFGRLVTQGTFYTTGMQLSNSAVVLPFICAHQGITWAAGLLFPAYSIGLIMGNSASPAILQRAGRMRHLLLAATAATVAALLIWDAVIPWTGVYAAAVFLLTTAAAGVVIAVATVAYTDMVSSKLPARHRGELFLTQGAAGSTLATGVMLLIAPMLASGDQIAHYRDLLWLGALALIASGVAALLVGPMRSASTTTRPPLREIYRQGFAVAQAQPWFRRYAMTYLLFAPICLGTTFYSLRAAKKMGSLHVLVVLSSVGLVVGSAFWRKIYRRFGVRGMLLGSALCSTAAALVCIVAELSGQWYHLWAYGTVFLLATLAAQPVSAASVSWISVFAAEQHRATLIGFGATLLAITFTLVGSVLGMIAQKHATVWPVVVVLALSLVAAFAAVRAPGPMDDRAHDRAPRPQAGVPRLVLLADCDGSARRRQTSRTSGCWQHEPIRPARAAVAAAS</sequence>
<feature type="transmembrane region" description="Helical" evidence="1">
    <location>
        <begin position="186"/>
        <end position="205"/>
    </location>
</feature>
<dbReference type="InterPro" id="IPR036259">
    <property type="entry name" value="MFS_trans_sf"/>
</dbReference>
<evidence type="ECO:0000256" key="1">
    <source>
        <dbReference type="SAM" id="Phobius"/>
    </source>
</evidence>
<feature type="transmembrane region" description="Helical" evidence="1">
    <location>
        <begin position="323"/>
        <end position="348"/>
    </location>
</feature>
<feature type="transmembrane region" description="Helical" evidence="1">
    <location>
        <begin position="41"/>
        <end position="66"/>
    </location>
</feature>
<keyword evidence="1" id="KW-0472">Membrane</keyword>
<keyword evidence="3" id="KW-1185">Reference proteome</keyword>
<dbReference type="SUPFAM" id="SSF103473">
    <property type="entry name" value="MFS general substrate transporter"/>
    <property type="match status" value="1"/>
</dbReference>
<feature type="transmembrane region" description="Helical" evidence="1">
    <location>
        <begin position="239"/>
        <end position="257"/>
    </location>
</feature>
<dbReference type="EMBL" id="LWCI01000142">
    <property type="protein sequence ID" value="KZS59116.1"/>
    <property type="molecule type" value="Genomic_DNA"/>
</dbReference>
<feature type="transmembrane region" description="Helical" evidence="1">
    <location>
        <begin position="360"/>
        <end position="383"/>
    </location>
</feature>
<evidence type="ECO:0000313" key="2">
    <source>
        <dbReference type="EMBL" id="KZS59116.1"/>
    </source>
</evidence>
<dbReference type="Gene3D" id="1.20.1250.20">
    <property type="entry name" value="MFS general substrate transporter like domains"/>
    <property type="match status" value="2"/>
</dbReference>
<dbReference type="RefSeq" id="WP_075512431.1">
    <property type="nucleotide sequence ID" value="NZ_CP089224.1"/>
</dbReference>
<protein>
    <recommendedName>
        <fullName evidence="4">MFS transporter</fullName>
    </recommendedName>
</protein>
<accession>A0A163X8Z8</accession>
<feature type="transmembrane region" description="Helical" evidence="1">
    <location>
        <begin position="87"/>
        <end position="105"/>
    </location>
</feature>
<dbReference type="Pfam" id="PF13347">
    <property type="entry name" value="MFS_2"/>
    <property type="match status" value="1"/>
</dbReference>
<feature type="transmembrane region" description="Helical" evidence="1">
    <location>
        <begin position="296"/>
        <end position="317"/>
    </location>
</feature>
<evidence type="ECO:0000313" key="3">
    <source>
        <dbReference type="Proteomes" id="UP000077342"/>
    </source>
</evidence>
<keyword evidence="1" id="KW-1133">Transmembrane helix</keyword>